<feature type="transmembrane region" description="Helical" evidence="1">
    <location>
        <begin position="126"/>
        <end position="146"/>
    </location>
</feature>
<reference evidence="2 3" key="1">
    <citation type="submission" date="2018-02" db="EMBL/GenBank/DDBJ databases">
        <title>The genomes of Aspergillus section Nigri reveals drivers in fungal speciation.</title>
        <authorList>
            <consortium name="DOE Joint Genome Institute"/>
            <person name="Vesth T.C."/>
            <person name="Nybo J."/>
            <person name="Theobald S."/>
            <person name="Brandl J."/>
            <person name="Frisvad J.C."/>
            <person name="Nielsen K.F."/>
            <person name="Lyhne E.K."/>
            <person name="Kogle M.E."/>
            <person name="Kuo A."/>
            <person name="Riley R."/>
            <person name="Clum A."/>
            <person name="Nolan M."/>
            <person name="Lipzen A."/>
            <person name="Salamov A."/>
            <person name="Henrissat B."/>
            <person name="Wiebenga A."/>
            <person name="De vries R.P."/>
            <person name="Grigoriev I.V."/>
            <person name="Mortensen U.H."/>
            <person name="Andersen M.R."/>
            <person name="Baker S.E."/>
        </authorList>
    </citation>
    <scope>NUCLEOTIDE SEQUENCE [LARGE SCALE GENOMIC DNA]</scope>
    <source>
        <strain evidence="2 3">CBS 101889</strain>
    </source>
</reference>
<keyword evidence="1" id="KW-1133">Transmembrane helix</keyword>
<sequence length="160" mass="18079">MVLHYISTLPLYVMQVEFAIVNWRFTAVPHAMDGLRVTLCSSRRAVLSVLWCSLIVLCLLLAIGFFFVTTDRKIQIILRAHELQNQMLGTVPSLVAQSSTEALSDFLREQLPGCNVGLTLWLLNPWAKVVCLVLWVNLMVFGLFYFRIAVDGLQGNLPVR</sequence>
<evidence type="ECO:0000313" key="2">
    <source>
        <dbReference type="EMBL" id="RAL13730.1"/>
    </source>
</evidence>
<feature type="transmembrane region" description="Helical" evidence="1">
    <location>
        <begin position="45"/>
        <end position="68"/>
    </location>
</feature>
<organism evidence="2 3">
    <name type="scientific">Aspergillus homomorphus (strain CBS 101889)</name>
    <dbReference type="NCBI Taxonomy" id="1450537"/>
    <lineage>
        <taxon>Eukaryota</taxon>
        <taxon>Fungi</taxon>
        <taxon>Dikarya</taxon>
        <taxon>Ascomycota</taxon>
        <taxon>Pezizomycotina</taxon>
        <taxon>Eurotiomycetes</taxon>
        <taxon>Eurotiomycetidae</taxon>
        <taxon>Eurotiales</taxon>
        <taxon>Aspergillaceae</taxon>
        <taxon>Aspergillus</taxon>
        <taxon>Aspergillus subgen. Circumdati</taxon>
    </lineage>
</organism>
<dbReference type="GeneID" id="37200569"/>
<dbReference type="VEuPathDB" id="FungiDB:BO97DRAFT_413315"/>
<evidence type="ECO:0000256" key="1">
    <source>
        <dbReference type="SAM" id="Phobius"/>
    </source>
</evidence>
<gene>
    <name evidence="2" type="ORF">BO97DRAFT_413315</name>
</gene>
<evidence type="ECO:0000313" key="3">
    <source>
        <dbReference type="Proteomes" id="UP000248961"/>
    </source>
</evidence>
<keyword evidence="1" id="KW-0812">Transmembrane</keyword>
<dbReference type="EMBL" id="KZ824278">
    <property type="protein sequence ID" value="RAL13730.1"/>
    <property type="molecule type" value="Genomic_DNA"/>
</dbReference>
<accession>A0A395I0Z3</accession>
<dbReference type="AlphaFoldDB" id="A0A395I0Z3"/>
<dbReference type="Proteomes" id="UP000248961">
    <property type="component" value="Unassembled WGS sequence"/>
</dbReference>
<protein>
    <submittedName>
        <fullName evidence="2">Uncharacterized protein</fullName>
    </submittedName>
</protein>
<name>A0A395I0Z3_ASPHC</name>
<proteinExistence type="predicted"/>
<keyword evidence="1" id="KW-0472">Membrane</keyword>
<dbReference type="RefSeq" id="XP_025552884.1">
    <property type="nucleotide sequence ID" value="XM_025696280.1"/>
</dbReference>
<keyword evidence="3" id="KW-1185">Reference proteome</keyword>